<dbReference type="EMBL" id="LKEJ01000137">
    <property type="protein sequence ID" value="KTB61511.1"/>
    <property type="molecule type" value="Genomic_DNA"/>
</dbReference>
<protein>
    <submittedName>
        <fullName evidence="1">Uncharacterized protein</fullName>
    </submittedName>
</protein>
<gene>
    <name evidence="1" type="ORF">AO067_20030</name>
</gene>
<evidence type="ECO:0000313" key="1">
    <source>
        <dbReference type="EMBL" id="KTB61511.1"/>
    </source>
</evidence>
<accession>A0A0W0HL78</accession>
<comment type="caution">
    <text evidence="1">The sequence shown here is derived from an EMBL/GenBank/DDBJ whole genome shotgun (WGS) entry which is preliminary data.</text>
</comment>
<dbReference type="Proteomes" id="UP000053048">
    <property type="component" value="Unassembled WGS sequence"/>
</dbReference>
<keyword evidence="2" id="KW-1185">Reference proteome</keyword>
<name>A0A0W0HL78_PSEVI</name>
<reference evidence="1 2" key="1">
    <citation type="submission" date="2015-09" db="EMBL/GenBank/DDBJ databases">
        <title>Genome sequence of ICMP 13104.</title>
        <authorList>
            <person name="Visnovsky S."/>
            <person name="Lu A."/>
            <person name="Panda P."/>
            <person name="Pitman A."/>
        </authorList>
    </citation>
    <scope>NUCLEOTIDE SEQUENCE [LARGE SCALE GENOMIC DNA]</scope>
    <source>
        <strain evidence="1 2">ICMP 13104</strain>
    </source>
</reference>
<organism evidence="1 2">
    <name type="scientific">Pseudomonas viridiflava ICMP 13104</name>
    <dbReference type="NCBI Taxonomy" id="1198305"/>
    <lineage>
        <taxon>Bacteria</taxon>
        <taxon>Pseudomonadati</taxon>
        <taxon>Pseudomonadota</taxon>
        <taxon>Gammaproteobacteria</taxon>
        <taxon>Pseudomonadales</taxon>
        <taxon>Pseudomonadaceae</taxon>
        <taxon>Pseudomonas</taxon>
    </lineage>
</organism>
<evidence type="ECO:0000313" key="2">
    <source>
        <dbReference type="Proteomes" id="UP000053048"/>
    </source>
</evidence>
<sequence>MENYNNLDRYSNILEAFELSIELTATLKAEYRKTARLLAEALAKNRQFRTPEAIDAFDFENLDDRKKKFDSLSEFESSQAEYDMAESHYSNALQDLAELIKHKILESAEDARVFACIAVVTHFTEKRKINISLIIGMIARFLELKFLPSLRMDSREVEMRQLAELAHHHIYELEFEIVPGGSNNVQIYSRTLSSPEDRANFELLPLSKICRLDYPHISSGQWAIMQTANHCLIRIFKNTH</sequence>
<proteinExistence type="predicted"/>
<dbReference type="AlphaFoldDB" id="A0A0W0HL78"/>